<dbReference type="Proteomes" id="UP000636709">
    <property type="component" value="Unassembled WGS sequence"/>
</dbReference>
<feature type="region of interest" description="Disordered" evidence="3">
    <location>
        <begin position="1"/>
        <end position="51"/>
    </location>
</feature>
<feature type="compositionally biased region" description="Basic and acidic residues" evidence="3">
    <location>
        <begin position="105"/>
        <end position="120"/>
    </location>
</feature>
<evidence type="ECO:0000256" key="2">
    <source>
        <dbReference type="ARBA" id="ARBA00023136"/>
    </source>
</evidence>
<reference evidence="5" key="1">
    <citation type="submission" date="2020-07" db="EMBL/GenBank/DDBJ databases">
        <title>Genome sequence and genetic diversity analysis of an under-domesticated orphan crop, white fonio (Digitaria exilis).</title>
        <authorList>
            <person name="Bennetzen J.L."/>
            <person name="Chen S."/>
            <person name="Ma X."/>
            <person name="Wang X."/>
            <person name="Yssel A.E.J."/>
            <person name="Chaluvadi S.R."/>
            <person name="Johnson M."/>
            <person name="Gangashetty P."/>
            <person name="Hamidou F."/>
            <person name="Sanogo M.D."/>
            <person name="Zwaenepoel A."/>
            <person name="Wallace J."/>
            <person name="Van De Peer Y."/>
            <person name="Van Deynze A."/>
        </authorList>
    </citation>
    <scope>NUCLEOTIDE SEQUENCE</scope>
    <source>
        <tissue evidence="5">Leaves</tissue>
    </source>
</reference>
<organism evidence="5 6">
    <name type="scientific">Digitaria exilis</name>
    <dbReference type="NCBI Taxonomy" id="1010633"/>
    <lineage>
        <taxon>Eukaryota</taxon>
        <taxon>Viridiplantae</taxon>
        <taxon>Streptophyta</taxon>
        <taxon>Embryophyta</taxon>
        <taxon>Tracheophyta</taxon>
        <taxon>Spermatophyta</taxon>
        <taxon>Magnoliopsida</taxon>
        <taxon>Liliopsida</taxon>
        <taxon>Poales</taxon>
        <taxon>Poaceae</taxon>
        <taxon>PACMAD clade</taxon>
        <taxon>Panicoideae</taxon>
        <taxon>Panicodae</taxon>
        <taxon>Paniceae</taxon>
        <taxon>Anthephorinae</taxon>
        <taxon>Digitaria</taxon>
    </lineage>
</organism>
<evidence type="ECO:0000256" key="1">
    <source>
        <dbReference type="ARBA" id="ARBA00004370"/>
    </source>
</evidence>
<feature type="compositionally biased region" description="Low complexity" evidence="3">
    <location>
        <begin position="22"/>
        <end position="33"/>
    </location>
</feature>
<dbReference type="EMBL" id="JACEFO010000246">
    <property type="protein sequence ID" value="KAF8776025.1"/>
    <property type="molecule type" value="Genomic_DNA"/>
</dbReference>
<proteinExistence type="predicted"/>
<dbReference type="InterPro" id="IPR010908">
    <property type="entry name" value="Longin_dom"/>
</dbReference>
<dbReference type="Gene3D" id="3.30.450.50">
    <property type="entry name" value="Longin domain"/>
    <property type="match status" value="1"/>
</dbReference>
<dbReference type="PROSITE" id="PS50859">
    <property type="entry name" value="LONGIN"/>
    <property type="match status" value="1"/>
</dbReference>
<feature type="domain" description="Longin" evidence="4">
    <location>
        <begin position="125"/>
        <end position="245"/>
    </location>
</feature>
<evidence type="ECO:0000256" key="3">
    <source>
        <dbReference type="SAM" id="MobiDB-lite"/>
    </source>
</evidence>
<keyword evidence="2" id="KW-0472">Membrane</keyword>
<evidence type="ECO:0000259" key="4">
    <source>
        <dbReference type="PROSITE" id="PS50859"/>
    </source>
</evidence>
<evidence type="ECO:0000313" key="5">
    <source>
        <dbReference type="EMBL" id="KAF8776025.1"/>
    </source>
</evidence>
<sequence>MIRSQSSESPTPTQLSQFGFGRQRPLPSSPSQPNHTPPRRAQHNNSSPVHARAGLAPTRQLNNGIPPAHLTGTQPASQLGVSCVSSRPSRAQPVLLFPPLPPRVHTAEERRRPPTRRREGSGPVLGVRAARGEGDPLRAGGARHGGAGGAQRGGTNAGAVARQVLERLPAGGADSHVSYTQDRYVFHAKRNRRHHRALHGRRSRPGDGFLLHFWKIFMEDLSKTYGRAALTALAYAMNDEFSRVLKPTNGLLFKMTLMR</sequence>
<feature type="region of interest" description="Disordered" evidence="3">
    <location>
        <begin position="92"/>
        <end position="155"/>
    </location>
</feature>
<keyword evidence="6" id="KW-1185">Reference proteome</keyword>
<name>A0A835FX11_9POAL</name>
<feature type="compositionally biased region" description="Gly residues" evidence="3">
    <location>
        <begin position="142"/>
        <end position="155"/>
    </location>
</feature>
<dbReference type="GO" id="GO:0016020">
    <property type="term" value="C:membrane"/>
    <property type="evidence" value="ECO:0007669"/>
    <property type="project" value="UniProtKB-SubCell"/>
</dbReference>
<dbReference type="AlphaFoldDB" id="A0A835FX11"/>
<accession>A0A835FX11</accession>
<evidence type="ECO:0000313" key="6">
    <source>
        <dbReference type="Proteomes" id="UP000636709"/>
    </source>
</evidence>
<feature type="compositionally biased region" description="Polar residues" evidence="3">
    <location>
        <begin position="1"/>
        <end position="17"/>
    </location>
</feature>
<protein>
    <recommendedName>
        <fullName evidence="4">Longin domain-containing protein</fullName>
    </recommendedName>
</protein>
<gene>
    <name evidence="5" type="ORF">HU200_003953</name>
</gene>
<comment type="caution">
    <text evidence="5">The sequence shown here is derived from an EMBL/GenBank/DDBJ whole genome shotgun (WGS) entry which is preliminary data.</text>
</comment>
<comment type="subcellular location">
    <subcellularLocation>
        <location evidence="1">Membrane</location>
    </subcellularLocation>
</comment>
<dbReference type="OrthoDB" id="248747at2759"/>